<keyword evidence="9" id="KW-0460">Magnesium</keyword>
<dbReference type="Gene3D" id="3.40.1350.10">
    <property type="match status" value="1"/>
</dbReference>
<keyword evidence="6" id="KW-0540">Nuclease</keyword>
<comment type="similarity">
    <text evidence="4">Belongs to the FAN1 family.</text>
</comment>
<evidence type="ECO:0000256" key="3">
    <source>
        <dbReference type="ARBA" id="ARBA00001946"/>
    </source>
</evidence>
<evidence type="ECO:0000256" key="2">
    <source>
        <dbReference type="ARBA" id="ARBA00001936"/>
    </source>
</evidence>
<evidence type="ECO:0000256" key="7">
    <source>
        <dbReference type="ARBA" id="ARBA00022723"/>
    </source>
</evidence>
<keyword evidence="8" id="KW-0378">Hydrolase</keyword>
<dbReference type="EMBL" id="LNTY01000034">
    <property type="protein sequence ID" value="KXF81734.1"/>
    <property type="molecule type" value="Genomic_DNA"/>
</dbReference>
<evidence type="ECO:0000256" key="10">
    <source>
        <dbReference type="ARBA" id="ARBA00023211"/>
    </source>
</evidence>
<dbReference type="GO" id="GO:0036297">
    <property type="term" value="P:interstrand cross-link repair"/>
    <property type="evidence" value="ECO:0007669"/>
    <property type="project" value="InterPro"/>
</dbReference>
<feature type="domain" description="VRR-NUC" evidence="11">
    <location>
        <begin position="427"/>
        <end position="537"/>
    </location>
</feature>
<comment type="caution">
    <text evidence="12">The sequence shown here is derived from an EMBL/GenBank/DDBJ whole genome shotgun (WGS) entry which is preliminary data.</text>
</comment>
<evidence type="ECO:0000313" key="12">
    <source>
        <dbReference type="EMBL" id="KXF81734.1"/>
    </source>
</evidence>
<dbReference type="AlphaFoldDB" id="A0A135I8M5"/>
<evidence type="ECO:0000259" key="11">
    <source>
        <dbReference type="SMART" id="SM00990"/>
    </source>
</evidence>
<protein>
    <recommendedName>
        <fullName evidence="5">phosphodiesterase I</fullName>
        <ecNumber evidence="5">3.1.4.1</ecNumber>
    </recommendedName>
</protein>
<comment type="catalytic activity">
    <reaction evidence="1">
        <text>Hydrolytically removes 5'-nucleotides successively from the 3'-hydroxy termini of 3'-hydroxy-terminated oligonucleotides.</text>
        <dbReference type="EC" id="3.1.4.1"/>
    </reaction>
</comment>
<dbReference type="InterPro" id="IPR049125">
    <property type="entry name" value="FAN1-like_WH"/>
</dbReference>
<comment type="cofactor">
    <cofactor evidence="3">
        <name>Mg(2+)</name>
        <dbReference type="ChEBI" id="CHEBI:18420"/>
    </cofactor>
</comment>
<organism evidence="12 13">
    <name type="scientific">Enterovibrio coralii</name>
    <dbReference type="NCBI Taxonomy" id="294935"/>
    <lineage>
        <taxon>Bacteria</taxon>
        <taxon>Pseudomonadati</taxon>
        <taxon>Pseudomonadota</taxon>
        <taxon>Gammaproteobacteria</taxon>
        <taxon>Vibrionales</taxon>
        <taxon>Vibrionaceae</taxon>
        <taxon>Enterovibrio</taxon>
    </lineage>
</organism>
<evidence type="ECO:0000256" key="8">
    <source>
        <dbReference type="ARBA" id="ARBA00022801"/>
    </source>
</evidence>
<dbReference type="InterPro" id="IPR014883">
    <property type="entry name" value="VRR_NUC"/>
</dbReference>
<dbReference type="PANTHER" id="PTHR15749:SF4">
    <property type="entry name" value="FANCONI-ASSOCIATED NUCLEASE 1"/>
    <property type="match status" value="1"/>
</dbReference>
<comment type="cofactor">
    <cofactor evidence="2">
        <name>Mn(2+)</name>
        <dbReference type="ChEBI" id="CHEBI:29035"/>
    </cofactor>
</comment>
<dbReference type="GO" id="GO:0046872">
    <property type="term" value="F:metal ion binding"/>
    <property type="evidence" value="ECO:0007669"/>
    <property type="project" value="UniProtKB-KW"/>
</dbReference>
<dbReference type="Proteomes" id="UP000070529">
    <property type="component" value="Unassembled WGS sequence"/>
</dbReference>
<dbReference type="Pfam" id="PF21315">
    <property type="entry name" value="FAN1_HTH"/>
    <property type="match status" value="1"/>
</dbReference>
<evidence type="ECO:0000256" key="5">
    <source>
        <dbReference type="ARBA" id="ARBA00012029"/>
    </source>
</evidence>
<dbReference type="InterPro" id="IPR033315">
    <property type="entry name" value="Fan1-like"/>
</dbReference>
<dbReference type="EC" id="3.1.4.1" evidence="5"/>
<dbReference type="InterPro" id="IPR011856">
    <property type="entry name" value="tRNA_endonuc-like_dom_sf"/>
</dbReference>
<dbReference type="GO" id="GO:0004519">
    <property type="term" value="F:endonuclease activity"/>
    <property type="evidence" value="ECO:0007669"/>
    <property type="project" value="UniProtKB-KW"/>
</dbReference>
<sequence length="540" mass="61942">MTDATVTNPLPPLYYLDNFYSILDTVSSRYPDLLTRTESEWIAAFKALAQPAQLLLVRMLSRKGNWFREDKFNYPEIPSIDAAINELATSSLVSVTSSPTLDVALAIHTKPELLQLFDSLPLKASAKKPEIVDEIMRHAGSCPVLPYRCIEVSHDVLPVFLLLYFGNSRQNLSEFVVSDLGIYHYETVPLNIKDRLFNERSQIDAWLALSNLADEYWETVESKQRAKVRELVCRLPEPFDWPPLAYKRNRLVNAVARDLERLGDIDAAEFLFVTSALPPAKERLARMALSQNDVEKAAGYVADMLASPYNEEEKEIAERLARQLSKKGAIDAPAKTKNVFEEECVALTLTQRVEMISADYYREQGWQVWYCENLVLNALFGLAFWDIIFSPISGAFLNPFQRSPKDMYLPEFIESREDVIQSRLADIRENTAFVLDTYEQKYGLANDWVYWDYVDKTLISAALNTLSNDQLIACFERILFDRKNNRSGHPDLFMTKDGKCRFVEIKGPGDKLQHHQIRWLNFFVEQGIDARVLYVSQPQD</sequence>
<dbReference type="Pfam" id="PF08774">
    <property type="entry name" value="VRR_NUC"/>
    <property type="match status" value="1"/>
</dbReference>
<dbReference type="STRING" id="294935.ATN88_03555"/>
<evidence type="ECO:0000256" key="9">
    <source>
        <dbReference type="ARBA" id="ARBA00022842"/>
    </source>
</evidence>
<dbReference type="RefSeq" id="WP_067417364.1">
    <property type="nucleotide sequence ID" value="NZ_LNTY01000034.1"/>
</dbReference>
<dbReference type="SMART" id="SM00990">
    <property type="entry name" value="VRR_NUC"/>
    <property type="match status" value="1"/>
</dbReference>
<evidence type="ECO:0000256" key="6">
    <source>
        <dbReference type="ARBA" id="ARBA00022722"/>
    </source>
</evidence>
<dbReference type="GO" id="GO:0003676">
    <property type="term" value="F:nucleic acid binding"/>
    <property type="evidence" value="ECO:0007669"/>
    <property type="project" value="InterPro"/>
</dbReference>
<evidence type="ECO:0000256" key="4">
    <source>
        <dbReference type="ARBA" id="ARBA00005533"/>
    </source>
</evidence>
<keyword evidence="12" id="KW-0255">Endonuclease</keyword>
<evidence type="ECO:0000313" key="13">
    <source>
        <dbReference type="Proteomes" id="UP000070529"/>
    </source>
</evidence>
<accession>A0A135I8M5</accession>
<dbReference type="OrthoDB" id="9803913at2"/>
<keyword evidence="7" id="KW-0479">Metal-binding</keyword>
<dbReference type="PANTHER" id="PTHR15749">
    <property type="entry name" value="FANCONI-ASSOCIATED NUCLEASE 1"/>
    <property type="match status" value="1"/>
</dbReference>
<evidence type="ECO:0000256" key="1">
    <source>
        <dbReference type="ARBA" id="ARBA00000983"/>
    </source>
</evidence>
<gene>
    <name evidence="12" type="ORF">ATN88_03555</name>
</gene>
<dbReference type="GO" id="GO:0004528">
    <property type="term" value="F:phosphodiesterase I activity"/>
    <property type="evidence" value="ECO:0007669"/>
    <property type="project" value="UniProtKB-EC"/>
</dbReference>
<name>A0A135I8M5_9GAMM</name>
<keyword evidence="13" id="KW-1185">Reference proteome</keyword>
<keyword evidence="10" id="KW-0464">Manganese</keyword>
<proteinExistence type="inferred from homology"/>
<reference evidence="12 13" key="1">
    <citation type="submission" date="2015-11" db="EMBL/GenBank/DDBJ databases">
        <title>Genomic Taxonomy of the Vibrionaceae.</title>
        <authorList>
            <person name="Gomez-Gil B."/>
            <person name="Enciso-Ibarra J."/>
        </authorList>
    </citation>
    <scope>NUCLEOTIDE SEQUENCE [LARGE SCALE GENOMIC DNA]</scope>
    <source>
        <strain evidence="12 13">CAIM 912</strain>
    </source>
</reference>